<evidence type="ECO:0000313" key="2">
    <source>
        <dbReference type="EMBL" id="EAJ7666337.1"/>
    </source>
</evidence>
<dbReference type="EMBL" id="AACGUZ010000009">
    <property type="protein sequence ID" value="EAK5103866.1"/>
    <property type="molecule type" value="Genomic_DNA"/>
</dbReference>
<dbReference type="InterPro" id="IPR029044">
    <property type="entry name" value="Nucleotide-diphossugar_trans"/>
</dbReference>
<dbReference type="InterPro" id="IPR019290">
    <property type="entry name" value="GlycosylTrfase-like_prok"/>
</dbReference>
<organism evidence="5">
    <name type="scientific">Campylobacter coli</name>
    <dbReference type="NCBI Taxonomy" id="195"/>
    <lineage>
        <taxon>Bacteria</taxon>
        <taxon>Pseudomonadati</taxon>
        <taxon>Campylobacterota</taxon>
        <taxon>Epsilonproteobacteria</taxon>
        <taxon>Campylobacterales</taxon>
        <taxon>Campylobacteraceae</taxon>
        <taxon>Campylobacter</taxon>
    </lineage>
</organism>
<gene>
    <name evidence="2" type="ORF">A9459_00375</name>
    <name evidence="3" type="ORF">B9Q54_06235</name>
    <name evidence="4" type="ORF">CNT49_04795</name>
    <name evidence="5" type="ORF">FJ728_07165</name>
</gene>
<name>A0A5Y7EQX5_CAMCO</name>
<dbReference type="Proteomes" id="UP000409545">
    <property type="component" value="Unassembled WGS sequence"/>
</dbReference>
<dbReference type="Pfam" id="PF10111">
    <property type="entry name" value="Glyco_tranf_2_2"/>
    <property type="match status" value="1"/>
</dbReference>
<sequence>MPLLSVIIPFGLSKERSYIEERVYEKAKKFKSDKNIEFIFVEGYSSENHKLKDFIQENHHIYLKDMDQKVFSQGRCRNLGASYAHSDVLLFLDVDCYISLDSFEKILKLIQIKNISQNINALMVLPVIYLNKEASEKIKQYNEKFWDILIQDDLLTAKNTWIKFFAPSSTSSIIINKYQFLRLGGNDENFIGHGYEDFDLFSRILKTCISFEKMPMNLSYDARNWNFFDFKGFRAWFSLLGYEACFHGIYMYHFHHIEPNQNAYMQNKDKNHQLFYRHLKNIKKHDLKPLQVFKAKNEKVLILFKDQNYDFKDISVYMGEIIYKNIRDFFIDKKFKYKILLDFIQQEKITKVFLDARIKQKINSMNYCDIFYFQKGILPHSWFFTKNLDWDYKQDLILSKQELYQVEEYFLTLSDDEKKIILDFLSEKYDDKYDLYKILYYLINELYSFKHEGIFYQIIIDKEKILMTQKYNKIFYPLKSFIYKPYLYEIRSTKPFLLLMRILGLENLSAIISHTKFYRLVRKLFFNPRDFLKDSKFYKRYSNAN</sequence>
<dbReference type="CDD" id="cd00761">
    <property type="entry name" value="Glyco_tranf_GTA_type"/>
    <property type="match status" value="1"/>
</dbReference>
<accession>A0A5Y7EQX5</accession>
<dbReference type="EMBL" id="AAJEMD010000006">
    <property type="protein sequence ID" value="ECL0168198.1"/>
    <property type="molecule type" value="Genomic_DNA"/>
</dbReference>
<keyword evidence="5" id="KW-0808">Transferase</keyword>
<dbReference type="GO" id="GO:0016740">
    <property type="term" value="F:transferase activity"/>
    <property type="evidence" value="ECO:0007669"/>
    <property type="project" value="UniProtKB-KW"/>
</dbReference>
<evidence type="ECO:0000313" key="6">
    <source>
        <dbReference type="Proteomes" id="UP000409545"/>
    </source>
</evidence>
<feature type="domain" description="Glycosyltransferase 2-like prokaryotic type" evidence="1">
    <location>
        <begin position="5"/>
        <end position="281"/>
    </location>
</feature>
<evidence type="ECO:0000313" key="3">
    <source>
        <dbReference type="EMBL" id="EAK5103866.1"/>
    </source>
</evidence>
<dbReference type="EMBL" id="AACHCS010000004">
    <property type="protein sequence ID" value="EAK5436608.1"/>
    <property type="molecule type" value="Genomic_DNA"/>
</dbReference>
<evidence type="ECO:0000259" key="1">
    <source>
        <dbReference type="Pfam" id="PF10111"/>
    </source>
</evidence>
<dbReference type="EMBL" id="AACANT010000001">
    <property type="protein sequence ID" value="EAJ7666337.1"/>
    <property type="molecule type" value="Genomic_DNA"/>
</dbReference>
<reference evidence="5" key="2">
    <citation type="submission" date="2019-06" db="EMBL/GenBank/DDBJ databases">
        <authorList>
            <consortium name="NARMS: The National Antimicrobial Resistance Monitoring System"/>
        </authorList>
    </citation>
    <scope>NUCLEOTIDE SEQUENCE</scope>
    <source>
        <strain evidence="4">CVM N16C161</strain>
        <strain evidence="3 6">FSIS1711007</strain>
        <strain evidence="5">FSIS31902153</strain>
    </source>
</reference>
<proteinExistence type="predicted"/>
<evidence type="ECO:0000313" key="5">
    <source>
        <dbReference type="EMBL" id="ECL0168198.1"/>
    </source>
</evidence>
<comment type="caution">
    <text evidence="5">The sequence shown here is derived from an EMBL/GenBank/DDBJ whole genome shotgun (WGS) entry which is preliminary data.</text>
</comment>
<dbReference type="RefSeq" id="WP_002788493.1">
    <property type="nucleotide sequence ID" value="NZ_AP028382.1"/>
</dbReference>
<protein>
    <submittedName>
        <fullName evidence="5">Glycosyltransferase</fullName>
    </submittedName>
</protein>
<dbReference type="AlphaFoldDB" id="A0A5Y7EQX5"/>
<evidence type="ECO:0000313" key="4">
    <source>
        <dbReference type="EMBL" id="EAK5436608.1"/>
    </source>
</evidence>
<dbReference type="SUPFAM" id="SSF53448">
    <property type="entry name" value="Nucleotide-diphospho-sugar transferases"/>
    <property type="match status" value="1"/>
</dbReference>
<dbReference type="Gene3D" id="3.90.550.10">
    <property type="entry name" value="Spore Coat Polysaccharide Biosynthesis Protein SpsA, Chain A"/>
    <property type="match status" value="1"/>
</dbReference>
<reference evidence="2" key="1">
    <citation type="submission" date="2018-05" db="EMBL/GenBank/DDBJ databases">
        <authorList>
            <consortium name="PulseNet: The National Subtyping Network for Foodborne Disease Surveillance"/>
            <person name="Tarr C.L."/>
            <person name="Trees E."/>
            <person name="Katz L.S."/>
            <person name="Carleton-Romer H.A."/>
            <person name="Stroika S."/>
            <person name="Kucerova Z."/>
            <person name="Roache K.F."/>
            <person name="Sabol A.L."/>
            <person name="Besser J."/>
            <person name="Gerner-Smidt P."/>
        </authorList>
    </citation>
    <scope>NUCLEOTIDE SEQUENCE</scope>
    <source>
        <strain evidence="2">2015D-0222</strain>
    </source>
</reference>